<evidence type="ECO:0000313" key="1">
    <source>
        <dbReference type="EMBL" id="KKM81926.1"/>
    </source>
</evidence>
<comment type="caution">
    <text evidence="1">The sequence shown here is derived from an EMBL/GenBank/DDBJ whole genome shotgun (WGS) entry which is preliminary data.</text>
</comment>
<organism evidence="1">
    <name type="scientific">marine sediment metagenome</name>
    <dbReference type="NCBI Taxonomy" id="412755"/>
    <lineage>
        <taxon>unclassified sequences</taxon>
        <taxon>metagenomes</taxon>
        <taxon>ecological metagenomes</taxon>
    </lineage>
</organism>
<accession>A0A0F9L441</accession>
<protein>
    <submittedName>
        <fullName evidence="1">Uncharacterized protein</fullName>
    </submittedName>
</protein>
<name>A0A0F9L441_9ZZZZ</name>
<sequence length="48" mass="5637">MVTTKPIKVDDEVKGTLDKKKIHPRETYNDVLRRILELNGKEKKNEDT</sequence>
<reference evidence="1" key="1">
    <citation type="journal article" date="2015" name="Nature">
        <title>Complex archaea that bridge the gap between prokaryotes and eukaryotes.</title>
        <authorList>
            <person name="Spang A."/>
            <person name="Saw J.H."/>
            <person name="Jorgensen S.L."/>
            <person name="Zaremba-Niedzwiedzka K."/>
            <person name="Martijn J."/>
            <person name="Lind A.E."/>
            <person name="van Eijk R."/>
            <person name="Schleper C."/>
            <person name="Guy L."/>
            <person name="Ettema T.J."/>
        </authorList>
    </citation>
    <scope>NUCLEOTIDE SEQUENCE</scope>
</reference>
<proteinExistence type="predicted"/>
<dbReference type="AlphaFoldDB" id="A0A0F9L441"/>
<dbReference type="EMBL" id="LAZR01007942">
    <property type="protein sequence ID" value="KKM81926.1"/>
    <property type="molecule type" value="Genomic_DNA"/>
</dbReference>
<gene>
    <name evidence="1" type="ORF">LCGC14_1324890</name>
</gene>